<protein>
    <submittedName>
        <fullName evidence="4">Histone deacetylase 9 isoform X4</fullName>
    </submittedName>
</protein>
<evidence type="ECO:0000256" key="3">
    <source>
        <dbReference type="ARBA" id="ARBA00023136"/>
    </source>
</evidence>
<dbReference type="SUPFAM" id="SSF52768">
    <property type="entry name" value="Arginase/deacetylase"/>
    <property type="match status" value="1"/>
</dbReference>
<dbReference type="GO" id="GO:0016020">
    <property type="term" value="C:membrane"/>
    <property type="evidence" value="ECO:0007669"/>
    <property type="project" value="UniProtKB-SubCell"/>
</dbReference>
<dbReference type="SUPFAM" id="SSF103506">
    <property type="entry name" value="Mitochondrial carrier"/>
    <property type="match status" value="1"/>
</dbReference>
<keyword evidence="5" id="KW-1185">Reference proteome</keyword>
<evidence type="ECO:0000313" key="5">
    <source>
        <dbReference type="Proteomes" id="UP001327560"/>
    </source>
</evidence>
<keyword evidence="3" id="KW-0472">Membrane</keyword>
<dbReference type="InterPro" id="IPR023696">
    <property type="entry name" value="Ureohydrolase_dom_sf"/>
</dbReference>
<dbReference type="InterPro" id="IPR023395">
    <property type="entry name" value="MCP_dom_sf"/>
</dbReference>
<dbReference type="Gene3D" id="3.40.800.20">
    <property type="entry name" value="Histone deacetylase domain"/>
    <property type="match status" value="1"/>
</dbReference>
<dbReference type="InterPro" id="IPR018108">
    <property type="entry name" value="MCP_transmembrane"/>
</dbReference>
<organism evidence="4 5">
    <name type="scientific">Canna indica</name>
    <name type="common">Indian-shot</name>
    <dbReference type="NCBI Taxonomy" id="4628"/>
    <lineage>
        <taxon>Eukaryota</taxon>
        <taxon>Viridiplantae</taxon>
        <taxon>Streptophyta</taxon>
        <taxon>Embryophyta</taxon>
        <taxon>Tracheophyta</taxon>
        <taxon>Spermatophyta</taxon>
        <taxon>Magnoliopsida</taxon>
        <taxon>Liliopsida</taxon>
        <taxon>Zingiberales</taxon>
        <taxon>Cannaceae</taxon>
        <taxon>Canna</taxon>
    </lineage>
</organism>
<accession>A0AAQ3KYM5</accession>
<comment type="subcellular location">
    <subcellularLocation>
        <location evidence="1">Membrane</location>
        <topology evidence="1">Multi-pass membrane protein</topology>
    </subcellularLocation>
</comment>
<evidence type="ECO:0000256" key="1">
    <source>
        <dbReference type="ARBA" id="ARBA00004141"/>
    </source>
</evidence>
<sequence length="172" mass="19137">MRGSQSSHFLLSNRSRHSECVKFVKKFNLPLLVTGGGGYTKENVARCWAVETGVLLDAELPNDGIKYFAPDYTLKIPNGCMLDAFLENLNSKSYLSTIKVQVLESLRCIQHAPRVQMQRSRRELNDPENALIGAFAGAITGAITTPLDVMKTRLMVQDAILNKITMLDTHLI</sequence>
<evidence type="ECO:0000313" key="4">
    <source>
        <dbReference type="EMBL" id="WOL17060.1"/>
    </source>
</evidence>
<keyword evidence="2" id="KW-0812">Transmembrane</keyword>
<dbReference type="PANTHER" id="PTHR48252">
    <property type="entry name" value="HISTONE DEACETYLASE 2-RELATED"/>
    <property type="match status" value="1"/>
</dbReference>
<dbReference type="PANTHER" id="PTHR48252:SF77">
    <property type="entry name" value="HISTONE DEACETYLASE DOMAIN-CONTAINING PROTEIN"/>
    <property type="match status" value="1"/>
</dbReference>
<dbReference type="Proteomes" id="UP001327560">
    <property type="component" value="Chromosome 8"/>
</dbReference>
<gene>
    <name evidence="4" type="ORF">Cni_G25849</name>
</gene>
<evidence type="ECO:0000256" key="2">
    <source>
        <dbReference type="ARBA" id="ARBA00022692"/>
    </source>
</evidence>
<dbReference type="Pfam" id="PF00153">
    <property type="entry name" value="Mito_carr"/>
    <property type="match status" value="1"/>
</dbReference>
<name>A0AAQ3KYM5_9LILI</name>
<proteinExistence type="predicted"/>
<reference evidence="4 5" key="1">
    <citation type="submission" date="2023-10" db="EMBL/GenBank/DDBJ databases">
        <title>Chromosome-scale genome assembly provides insights into flower coloration mechanisms of Canna indica.</title>
        <authorList>
            <person name="Li C."/>
        </authorList>
    </citation>
    <scope>NUCLEOTIDE SEQUENCE [LARGE SCALE GENOMIC DNA]</scope>
    <source>
        <tissue evidence="4">Flower</tissue>
    </source>
</reference>
<dbReference type="EMBL" id="CP136897">
    <property type="protein sequence ID" value="WOL17060.1"/>
    <property type="molecule type" value="Genomic_DNA"/>
</dbReference>
<dbReference type="InterPro" id="IPR037138">
    <property type="entry name" value="His_deacetylse_dom_sf"/>
</dbReference>
<dbReference type="AlphaFoldDB" id="A0AAQ3KYM5"/>